<keyword evidence="2 4" id="KW-0472">Membrane</keyword>
<dbReference type="PANTHER" id="PTHR30329">
    <property type="entry name" value="STATOR ELEMENT OF FLAGELLAR MOTOR COMPLEX"/>
    <property type="match status" value="1"/>
</dbReference>
<dbReference type="InterPro" id="IPR050330">
    <property type="entry name" value="Bact_OuterMem_StrucFunc"/>
</dbReference>
<comment type="subcellular location">
    <subcellularLocation>
        <location evidence="1">Cell outer membrane</location>
    </subcellularLocation>
</comment>
<dbReference type="InterPro" id="IPR006664">
    <property type="entry name" value="OMP_bac"/>
</dbReference>
<gene>
    <name evidence="7" type="ORF">DVR09_12975</name>
</gene>
<feature type="region of interest" description="Disordered" evidence="5">
    <location>
        <begin position="201"/>
        <end position="246"/>
    </location>
</feature>
<evidence type="ECO:0000313" key="7">
    <source>
        <dbReference type="EMBL" id="AXK43113.1"/>
    </source>
</evidence>
<dbReference type="CDD" id="cd07185">
    <property type="entry name" value="OmpA_C-like"/>
    <property type="match status" value="1"/>
</dbReference>
<dbReference type="PRINTS" id="PR01021">
    <property type="entry name" value="OMPADOMAIN"/>
</dbReference>
<proteinExistence type="predicted"/>
<dbReference type="GO" id="GO:0009279">
    <property type="term" value="C:cell outer membrane"/>
    <property type="evidence" value="ECO:0007669"/>
    <property type="project" value="UniProtKB-SubCell"/>
</dbReference>
<dbReference type="InterPro" id="IPR036737">
    <property type="entry name" value="OmpA-like_sf"/>
</dbReference>
<dbReference type="PROSITE" id="PS51123">
    <property type="entry name" value="OMPA_2"/>
    <property type="match status" value="1"/>
</dbReference>
<dbReference type="Proteomes" id="UP000254508">
    <property type="component" value="Chromosome"/>
</dbReference>
<organism evidence="7 8">
    <name type="scientific">Erythrobacter aureus</name>
    <dbReference type="NCBI Taxonomy" id="2182384"/>
    <lineage>
        <taxon>Bacteria</taxon>
        <taxon>Pseudomonadati</taxon>
        <taxon>Pseudomonadota</taxon>
        <taxon>Alphaproteobacteria</taxon>
        <taxon>Sphingomonadales</taxon>
        <taxon>Erythrobacteraceae</taxon>
        <taxon>Erythrobacter/Porphyrobacter group</taxon>
        <taxon>Erythrobacter</taxon>
    </lineage>
</organism>
<accession>A0A345YGR1</accession>
<dbReference type="InterPro" id="IPR006665">
    <property type="entry name" value="OmpA-like"/>
</dbReference>
<evidence type="ECO:0000259" key="6">
    <source>
        <dbReference type="PROSITE" id="PS51123"/>
    </source>
</evidence>
<dbReference type="SUPFAM" id="SSF103088">
    <property type="entry name" value="OmpA-like"/>
    <property type="match status" value="1"/>
</dbReference>
<sequence>MPIRPSLAIFTGAALTVASAYLLAEPVAPGFIERLERDTAAAIVEAGGSGVTARFANVTGWPSRHPLLSGGERLDEKTRARIARAVYNVPGVGGIVWSDGTARAESDEPTYQPLHCQEDVEGLLRTRSIRFEEASSAILPASRMLLDEVADALRPCLGSIIAITGHTDQSGPEPGNIALSMERARAVREALVRRGIPRDGLRASGVGSSQPVEGLAPTDPANRRIEFSVIRTEPLRPTPVDTPGAR</sequence>
<evidence type="ECO:0000256" key="2">
    <source>
        <dbReference type="ARBA" id="ARBA00023136"/>
    </source>
</evidence>
<dbReference type="PANTHER" id="PTHR30329:SF21">
    <property type="entry name" value="LIPOPROTEIN YIAD-RELATED"/>
    <property type="match status" value="1"/>
</dbReference>
<protein>
    <submittedName>
        <fullName evidence="7">OmpA family protein</fullName>
    </submittedName>
</protein>
<keyword evidence="3" id="KW-0998">Cell outer membrane</keyword>
<dbReference type="EMBL" id="CP031357">
    <property type="protein sequence ID" value="AXK43113.1"/>
    <property type="molecule type" value="Genomic_DNA"/>
</dbReference>
<evidence type="ECO:0000256" key="5">
    <source>
        <dbReference type="SAM" id="MobiDB-lite"/>
    </source>
</evidence>
<evidence type="ECO:0000313" key="8">
    <source>
        <dbReference type="Proteomes" id="UP000254508"/>
    </source>
</evidence>
<name>A0A345YGR1_9SPHN</name>
<keyword evidence="8" id="KW-1185">Reference proteome</keyword>
<dbReference type="Gene3D" id="3.30.1330.60">
    <property type="entry name" value="OmpA-like domain"/>
    <property type="match status" value="1"/>
</dbReference>
<dbReference type="KEGG" id="err:DVR09_12975"/>
<evidence type="ECO:0000256" key="3">
    <source>
        <dbReference type="ARBA" id="ARBA00023237"/>
    </source>
</evidence>
<dbReference type="AlphaFoldDB" id="A0A345YGR1"/>
<reference evidence="8" key="1">
    <citation type="submission" date="2018-07" db="EMBL/GenBank/DDBJ databases">
        <title>Genome sequence of Erythrobacter strain YH-07, an antagonistic bacterium isolated from Yellow Sea.</title>
        <authorList>
            <person name="Tang T."/>
            <person name="Liu Q."/>
            <person name="Sun X."/>
        </authorList>
    </citation>
    <scope>NUCLEOTIDE SEQUENCE [LARGE SCALE GENOMIC DNA]</scope>
    <source>
        <strain evidence="8">YH-07</strain>
    </source>
</reference>
<dbReference type="OrthoDB" id="9814546at2"/>
<evidence type="ECO:0000256" key="4">
    <source>
        <dbReference type="PROSITE-ProRule" id="PRU00473"/>
    </source>
</evidence>
<dbReference type="Pfam" id="PF00691">
    <property type="entry name" value="OmpA"/>
    <property type="match status" value="1"/>
</dbReference>
<dbReference type="RefSeq" id="WP_115417313.1">
    <property type="nucleotide sequence ID" value="NZ_CP031357.1"/>
</dbReference>
<evidence type="ECO:0000256" key="1">
    <source>
        <dbReference type="ARBA" id="ARBA00004442"/>
    </source>
</evidence>
<feature type="domain" description="OmpA-like" evidence="6">
    <location>
        <begin position="118"/>
        <end position="233"/>
    </location>
</feature>